<dbReference type="AlphaFoldDB" id="A0A942YJA7"/>
<name>A0A942YJA7_9BACI</name>
<reference evidence="3 4" key="1">
    <citation type="submission" date="2021-05" db="EMBL/GenBank/DDBJ databases">
        <title>Novel Bacillus species.</title>
        <authorList>
            <person name="Liu G."/>
        </authorList>
    </citation>
    <scope>NUCLEOTIDE SEQUENCE [LARGE SCALE GENOMIC DNA]</scope>
    <source>
        <strain evidence="3 4">FJAT-49732</strain>
    </source>
</reference>
<keyword evidence="1" id="KW-0812">Transmembrane</keyword>
<proteinExistence type="predicted"/>
<evidence type="ECO:0000313" key="3">
    <source>
        <dbReference type="EMBL" id="MBS4198422.1"/>
    </source>
</evidence>
<dbReference type="Proteomes" id="UP000682713">
    <property type="component" value="Unassembled WGS sequence"/>
</dbReference>
<dbReference type="RefSeq" id="WP_213109181.1">
    <property type="nucleotide sequence ID" value="NZ_JAGYPJ010000001.1"/>
</dbReference>
<evidence type="ECO:0000256" key="1">
    <source>
        <dbReference type="SAM" id="Phobius"/>
    </source>
</evidence>
<accession>A0A942YJA7</accession>
<dbReference type="Pfam" id="PF01973">
    <property type="entry name" value="MptE-like"/>
    <property type="match status" value="1"/>
</dbReference>
<evidence type="ECO:0000313" key="4">
    <source>
        <dbReference type="Proteomes" id="UP000682713"/>
    </source>
</evidence>
<keyword evidence="4" id="KW-1185">Reference proteome</keyword>
<sequence>MHSVKRVLKSNKHIYCLIIKMGETQYFIRRFFKAYFLPSISFKIQRILRVSRIHRNSQYERLKKLKDRHKGERCFIIATGPSLKIEDLEKLKNETTISMNSICLAFEDTDWRPTYYGIQDENVYRRMEKYINNLECEGKFISQTILEQLKKEVPEDYYIFPLNLLNHKVSRKYHTKFSKDIFANVYSGYTITYCLLQIAVYMGFKEIYLLGADCHYSSDMKHHFKDYDHIDPTFSLSGEMMTCAYRVAKQYADRNNIRIYNATRGGMLEVFERVDLDKILMEPFPYSI</sequence>
<dbReference type="InterPro" id="IPR002826">
    <property type="entry name" value="MptE-like"/>
</dbReference>
<gene>
    <name evidence="3" type="ORF">KHA93_01940</name>
</gene>
<organism evidence="3 4">
    <name type="scientific">Lederbergia citrisecunda</name>
    <dbReference type="NCBI Taxonomy" id="2833583"/>
    <lineage>
        <taxon>Bacteria</taxon>
        <taxon>Bacillati</taxon>
        <taxon>Bacillota</taxon>
        <taxon>Bacilli</taxon>
        <taxon>Bacillales</taxon>
        <taxon>Bacillaceae</taxon>
        <taxon>Lederbergia</taxon>
    </lineage>
</organism>
<feature type="domain" description="6-hydroxymethylpterin diphosphokinase MptE-like" evidence="2">
    <location>
        <begin position="56"/>
        <end position="218"/>
    </location>
</feature>
<evidence type="ECO:0000259" key="2">
    <source>
        <dbReference type="Pfam" id="PF01973"/>
    </source>
</evidence>
<protein>
    <submittedName>
        <fullName evidence="3">DUF115 domain-containing protein</fullName>
    </submittedName>
</protein>
<keyword evidence="1" id="KW-0472">Membrane</keyword>
<dbReference type="Gene3D" id="3.90.1480.10">
    <property type="entry name" value="Alpha-2,3-sialyltransferase"/>
    <property type="match status" value="1"/>
</dbReference>
<feature type="transmembrane region" description="Helical" evidence="1">
    <location>
        <begin position="181"/>
        <end position="204"/>
    </location>
</feature>
<dbReference type="EMBL" id="JAGYPJ010000001">
    <property type="protein sequence ID" value="MBS4198422.1"/>
    <property type="molecule type" value="Genomic_DNA"/>
</dbReference>
<comment type="caution">
    <text evidence="3">The sequence shown here is derived from an EMBL/GenBank/DDBJ whole genome shotgun (WGS) entry which is preliminary data.</text>
</comment>
<keyword evidence="1" id="KW-1133">Transmembrane helix</keyword>